<proteinExistence type="predicted"/>
<name>A0ABW2AP36_9MICO</name>
<evidence type="ECO:0000313" key="2">
    <source>
        <dbReference type="EMBL" id="MFC6712444.1"/>
    </source>
</evidence>
<evidence type="ECO:0000259" key="1">
    <source>
        <dbReference type="SMART" id="SM00507"/>
    </source>
</evidence>
<dbReference type="SMART" id="SM00507">
    <property type="entry name" value="HNHc"/>
    <property type="match status" value="1"/>
</dbReference>
<dbReference type="PANTHER" id="PTHR33877:SF2">
    <property type="entry name" value="OS07G0170200 PROTEIN"/>
    <property type="match status" value="1"/>
</dbReference>
<dbReference type="PANTHER" id="PTHR33877">
    <property type="entry name" value="SLL1193 PROTEIN"/>
    <property type="match status" value="1"/>
</dbReference>
<keyword evidence="3" id="KW-1185">Reference proteome</keyword>
<gene>
    <name evidence="2" type="ORF">ACFQBT_00665</name>
</gene>
<dbReference type="Proteomes" id="UP001596356">
    <property type="component" value="Unassembled WGS sequence"/>
</dbReference>
<dbReference type="GO" id="GO:0004519">
    <property type="term" value="F:endonuclease activity"/>
    <property type="evidence" value="ECO:0007669"/>
    <property type="project" value="UniProtKB-KW"/>
</dbReference>
<keyword evidence="2" id="KW-0255">Endonuclease</keyword>
<dbReference type="EMBL" id="JBHSWJ010000002">
    <property type="protein sequence ID" value="MFC6712444.1"/>
    <property type="molecule type" value="Genomic_DNA"/>
</dbReference>
<dbReference type="RefSeq" id="WP_377819911.1">
    <property type="nucleotide sequence ID" value="NZ_JBHSWJ010000002.1"/>
</dbReference>
<dbReference type="CDD" id="cd00085">
    <property type="entry name" value="HNHc"/>
    <property type="match status" value="1"/>
</dbReference>
<dbReference type="InterPro" id="IPR052892">
    <property type="entry name" value="NA-targeting_endonuclease"/>
</dbReference>
<reference evidence="3" key="1">
    <citation type="journal article" date="2019" name="Int. J. Syst. Evol. Microbiol.">
        <title>The Global Catalogue of Microorganisms (GCM) 10K type strain sequencing project: providing services to taxonomists for standard genome sequencing and annotation.</title>
        <authorList>
            <consortium name="The Broad Institute Genomics Platform"/>
            <consortium name="The Broad Institute Genome Sequencing Center for Infectious Disease"/>
            <person name="Wu L."/>
            <person name="Ma J."/>
        </authorList>
    </citation>
    <scope>NUCLEOTIDE SEQUENCE [LARGE SCALE GENOMIC DNA]</scope>
    <source>
        <strain evidence="3">NBRC 106593</strain>
    </source>
</reference>
<keyword evidence="2" id="KW-0378">Hydrolase</keyword>
<protein>
    <submittedName>
        <fullName evidence="2">HNH endonuclease</fullName>
    </submittedName>
</protein>
<dbReference type="InterPro" id="IPR003615">
    <property type="entry name" value="HNH_nuc"/>
</dbReference>
<comment type="caution">
    <text evidence="2">The sequence shown here is derived from an EMBL/GenBank/DDBJ whole genome shotgun (WGS) entry which is preliminary data.</text>
</comment>
<dbReference type="InterPro" id="IPR002711">
    <property type="entry name" value="HNH"/>
</dbReference>
<keyword evidence="2" id="KW-0540">Nuclease</keyword>
<sequence>MTGRTANRRYRAERAAVLAVSDVCWLCGERGADTVDHVVPYSHGGTDNRANLRPAHRSCNSARGNRAPTRFADLGDFGDW</sequence>
<organism evidence="2 3">
    <name type="scientific">Branchiibius cervicis</name>
    <dbReference type="NCBI Taxonomy" id="908252"/>
    <lineage>
        <taxon>Bacteria</taxon>
        <taxon>Bacillati</taxon>
        <taxon>Actinomycetota</taxon>
        <taxon>Actinomycetes</taxon>
        <taxon>Micrococcales</taxon>
        <taxon>Dermacoccaceae</taxon>
        <taxon>Branchiibius</taxon>
    </lineage>
</organism>
<feature type="domain" description="HNH nuclease" evidence="1">
    <location>
        <begin position="13"/>
        <end position="61"/>
    </location>
</feature>
<accession>A0ABW2AP36</accession>
<dbReference type="Pfam" id="PF01844">
    <property type="entry name" value="HNH"/>
    <property type="match status" value="1"/>
</dbReference>
<evidence type="ECO:0000313" key="3">
    <source>
        <dbReference type="Proteomes" id="UP001596356"/>
    </source>
</evidence>
<dbReference type="Gene3D" id="1.10.30.50">
    <property type="match status" value="1"/>
</dbReference>